<organism evidence="1 2">
    <name type="scientific">Engystomops pustulosus</name>
    <name type="common">Tungara frog</name>
    <name type="synonym">Physalaemus pustulosus</name>
    <dbReference type="NCBI Taxonomy" id="76066"/>
    <lineage>
        <taxon>Eukaryota</taxon>
        <taxon>Metazoa</taxon>
        <taxon>Chordata</taxon>
        <taxon>Craniata</taxon>
        <taxon>Vertebrata</taxon>
        <taxon>Euteleostomi</taxon>
        <taxon>Amphibia</taxon>
        <taxon>Batrachia</taxon>
        <taxon>Anura</taxon>
        <taxon>Neobatrachia</taxon>
        <taxon>Hyloidea</taxon>
        <taxon>Leptodactylidae</taxon>
        <taxon>Leiuperinae</taxon>
        <taxon>Engystomops</taxon>
    </lineage>
</organism>
<comment type="caution">
    <text evidence="1">The sequence shown here is derived from an EMBL/GenBank/DDBJ whole genome shotgun (WGS) entry which is preliminary data.</text>
</comment>
<gene>
    <name evidence="1" type="ORF">GDO81_010018</name>
</gene>
<reference evidence="1" key="1">
    <citation type="thesis" date="2020" institute="ProQuest LLC" country="789 East Eisenhower Parkway, Ann Arbor, MI, USA">
        <title>Comparative Genomics and Chromosome Evolution.</title>
        <authorList>
            <person name="Mudd A.B."/>
        </authorList>
    </citation>
    <scope>NUCLEOTIDE SEQUENCE</scope>
    <source>
        <strain evidence="1">237g6f4</strain>
        <tissue evidence="1">Blood</tissue>
    </source>
</reference>
<protein>
    <submittedName>
        <fullName evidence="1">Uncharacterized protein</fullName>
    </submittedName>
</protein>
<keyword evidence="2" id="KW-1185">Reference proteome</keyword>
<proteinExistence type="predicted"/>
<dbReference type="EMBL" id="WNYA01000004">
    <property type="protein sequence ID" value="KAG8576907.1"/>
    <property type="molecule type" value="Genomic_DNA"/>
</dbReference>
<dbReference type="Proteomes" id="UP000824782">
    <property type="component" value="Unassembled WGS sequence"/>
</dbReference>
<accession>A0AAV7BXA2</accession>
<name>A0AAV7BXA2_ENGPU</name>
<sequence length="81" mass="9713">MLITFQILSSGMDFTGRCWNLYMLTRKEKVLLENQNPPSYFIPCVINGLAHHNIHYFVYRCIDFSTTYQVRLHWLIVFLQL</sequence>
<evidence type="ECO:0000313" key="2">
    <source>
        <dbReference type="Proteomes" id="UP000824782"/>
    </source>
</evidence>
<dbReference type="AlphaFoldDB" id="A0AAV7BXA2"/>
<evidence type="ECO:0000313" key="1">
    <source>
        <dbReference type="EMBL" id="KAG8576907.1"/>
    </source>
</evidence>